<dbReference type="Proteomes" id="UP001166674">
    <property type="component" value="Unassembled WGS sequence"/>
</dbReference>
<accession>A0AA41T4Z0</accession>
<comment type="caution">
    <text evidence="1">The sequence shown here is derived from an EMBL/GenBank/DDBJ whole genome shotgun (WGS) entry which is preliminary data.</text>
</comment>
<evidence type="ECO:0000313" key="1">
    <source>
        <dbReference type="EMBL" id="MBZ3888343.1"/>
    </source>
</evidence>
<name>A0AA41T4Z0_SCICA</name>
<dbReference type="EMBL" id="JAATJV010422833">
    <property type="protein sequence ID" value="MBZ3888343.1"/>
    <property type="molecule type" value="Genomic_DNA"/>
</dbReference>
<evidence type="ECO:0000313" key="2">
    <source>
        <dbReference type="Proteomes" id="UP001166674"/>
    </source>
</evidence>
<proteinExistence type="predicted"/>
<gene>
    <name evidence="1" type="ORF">SUZIE_197480</name>
</gene>
<reference evidence="1" key="1">
    <citation type="submission" date="2020-03" db="EMBL/GenBank/DDBJ databases">
        <title>Studies in the Genomics of Life Span.</title>
        <authorList>
            <person name="Glass D."/>
        </authorList>
    </citation>
    <scope>NUCLEOTIDE SEQUENCE</scope>
    <source>
        <strain evidence="1">SUZIE</strain>
        <tissue evidence="1">Muscle</tissue>
    </source>
</reference>
<keyword evidence="2" id="KW-1185">Reference proteome</keyword>
<organism evidence="1 2">
    <name type="scientific">Sciurus carolinensis</name>
    <name type="common">Eastern gray squirrel</name>
    <dbReference type="NCBI Taxonomy" id="30640"/>
    <lineage>
        <taxon>Eukaryota</taxon>
        <taxon>Metazoa</taxon>
        <taxon>Chordata</taxon>
        <taxon>Craniata</taxon>
        <taxon>Vertebrata</taxon>
        <taxon>Euteleostomi</taxon>
        <taxon>Mammalia</taxon>
        <taxon>Eutheria</taxon>
        <taxon>Euarchontoglires</taxon>
        <taxon>Glires</taxon>
        <taxon>Rodentia</taxon>
        <taxon>Sciuromorpha</taxon>
        <taxon>Sciuridae</taxon>
        <taxon>Sciurinae</taxon>
        <taxon>Sciurini</taxon>
        <taxon>Sciurus</taxon>
    </lineage>
</organism>
<sequence>MGTSCRGVRATLLRSLALYHLRSENSGRSRCWSRRCRACVASRISRAGSRASTIAATASSRSLMNTVNQVPKLGPAGGGCPGAPACYANVQPGGFQSLLSAQHRPPPRLLQVPEQSLPAAVAAAAGTAAKYFPAALLGLSVRNFLSSLCHTFRRSRTLTAWKRTSSPMQKRPDLVDETYVRPSSADTM</sequence>
<dbReference type="AlphaFoldDB" id="A0AA41T4Z0"/>
<protein>
    <submittedName>
        <fullName evidence="1">Sorting nexin 18</fullName>
    </submittedName>
</protein>